<organism evidence="2 3">
    <name type="scientific">Grifola frondosa</name>
    <name type="common">Maitake</name>
    <name type="synonym">Polyporus frondosus</name>
    <dbReference type="NCBI Taxonomy" id="5627"/>
    <lineage>
        <taxon>Eukaryota</taxon>
        <taxon>Fungi</taxon>
        <taxon>Dikarya</taxon>
        <taxon>Basidiomycota</taxon>
        <taxon>Agaricomycotina</taxon>
        <taxon>Agaricomycetes</taxon>
        <taxon>Polyporales</taxon>
        <taxon>Grifolaceae</taxon>
        <taxon>Grifola</taxon>
    </lineage>
</organism>
<evidence type="ECO:0000313" key="2">
    <source>
        <dbReference type="EMBL" id="OBZ76545.1"/>
    </source>
</evidence>
<feature type="region of interest" description="Disordered" evidence="1">
    <location>
        <begin position="221"/>
        <end position="256"/>
    </location>
</feature>
<name>A0A1C7MHZ4_GRIFR</name>
<accession>A0A1C7MHZ4</accession>
<evidence type="ECO:0000256" key="1">
    <source>
        <dbReference type="SAM" id="MobiDB-lite"/>
    </source>
</evidence>
<dbReference type="EMBL" id="LUGG01000003">
    <property type="protein sequence ID" value="OBZ76545.1"/>
    <property type="molecule type" value="Genomic_DNA"/>
</dbReference>
<feature type="region of interest" description="Disordered" evidence="1">
    <location>
        <begin position="167"/>
        <end position="203"/>
    </location>
</feature>
<proteinExistence type="predicted"/>
<feature type="region of interest" description="Disordered" evidence="1">
    <location>
        <begin position="97"/>
        <end position="153"/>
    </location>
</feature>
<gene>
    <name evidence="2" type="ORF">A0H81_03140</name>
</gene>
<feature type="compositionally biased region" description="Low complexity" evidence="1">
    <location>
        <begin position="484"/>
        <end position="498"/>
    </location>
</feature>
<dbReference type="AlphaFoldDB" id="A0A1C7MHZ4"/>
<feature type="compositionally biased region" description="Polar residues" evidence="1">
    <location>
        <begin position="338"/>
        <end position="352"/>
    </location>
</feature>
<protein>
    <submittedName>
        <fullName evidence="2">Uncharacterized protein</fullName>
    </submittedName>
</protein>
<dbReference type="Proteomes" id="UP000092993">
    <property type="component" value="Unassembled WGS sequence"/>
</dbReference>
<comment type="caution">
    <text evidence="2">The sequence shown here is derived from an EMBL/GenBank/DDBJ whole genome shotgun (WGS) entry which is preliminary data.</text>
</comment>
<sequence length="802" mass="86474">MNDIRGSKLEVDPLIVPDVRVARPGNRVFSRSPLPLRVLRPVVDGELEPRARRRQNDLLVLPQLNVKLQSRTPVADNQAEADDFALSTSAFPLNLPEPVFGNGGRRPPSPLRNGYVLDPLTGELSDDGSIHASEESSNSKQWGRRSHSPSPSVAKFASNLAQRVGSLMSNMGPRSPGLPTDEELEADAERERERSRREAERILSREAEERRTVEERVMAMLQGTDGSPKSLPLPPSRSQTMPGTPPSPSSSQKDASWWAVAKSKLTPTKEPLTPAQQIIQETKVRDKEIEKEKRKLAKKQKSKEWPATANISSFLLLISDFSRARYTKYSPSLAASPLRSNDSNTNAPGSPSRSPPPLYAQFNAQGALDVPGTLLTIARRFEKLEKWTVGHVRALEDRMDDVERWLVEKERTREELAADSNPSHDAMNEMRDELSELQGRIGELGREMAKIVTAPGNLSSGPSRNSANIIRAPSATSSIAAQGSTSPTTITPIVSSRPSRTRLPYPTGDYATPPDTVLLSQGPFSPTNSPPASLTSASKRRVSTAGLPSQGMGNSSASNSPGLPRSDSPAESASFSALPRPHAPGLRPSSASPTPRKRYTVALGGPIMSAERDRERPSTPHSHSQSREMGTAIFSTSPISTTPTPYDADSADESDSASGVNEETIGRTAGRQAGLAPPTDTYESPSPSPNGGFRSKRSRPQSMYAPLASQSIATPAPVMPLNLRLRSHSTDRFGLGISDAAGAQIPVTPTSGRFVDPLVMRRQTKEALAGTAPPPPKVTGAKKVPVGELVAFFDQDKKDAGR</sequence>
<feature type="compositionally biased region" description="Polar residues" evidence="1">
    <location>
        <begin position="551"/>
        <end position="561"/>
    </location>
</feature>
<feature type="region of interest" description="Disordered" evidence="1">
    <location>
        <begin position="477"/>
        <end position="704"/>
    </location>
</feature>
<feature type="compositionally biased region" description="Basic and acidic residues" evidence="1">
    <location>
        <begin position="187"/>
        <end position="203"/>
    </location>
</feature>
<evidence type="ECO:0000313" key="3">
    <source>
        <dbReference type="Proteomes" id="UP000092993"/>
    </source>
</evidence>
<feature type="compositionally biased region" description="Low complexity" evidence="1">
    <location>
        <begin position="635"/>
        <end position="648"/>
    </location>
</feature>
<feature type="region of interest" description="Disordered" evidence="1">
    <location>
        <begin position="333"/>
        <end position="358"/>
    </location>
</feature>
<feature type="compositionally biased region" description="Polar residues" evidence="1">
    <location>
        <begin position="518"/>
        <end position="537"/>
    </location>
</feature>
<dbReference type="OMA" id="EKWTVSH"/>
<dbReference type="OrthoDB" id="3269842at2759"/>
<keyword evidence="3" id="KW-1185">Reference proteome</keyword>
<reference evidence="2 3" key="1">
    <citation type="submission" date="2016-03" db="EMBL/GenBank/DDBJ databases">
        <title>Whole genome sequencing of Grifola frondosa 9006-11.</title>
        <authorList>
            <person name="Min B."/>
            <person name="Park H."/>
            <person name="Kim J.-G."/>
            <person name="Cho H."/>
            <person name="Oh Y.-L."/>
            <person name="Kong W.-S."/>
            <person name="Choi I.-G."/>
        </authorList>
    </citation>
    <scope>NUCLEOTIDE SEQUENCE [LARGE SCALE GENOMIC DNA]</scope>
    <source>
        <strain evidence="2 3">9006-11</strain>
    </source>
</reference>